<gene>
    <name evidence="2" type="ORF">NYF23_04970</name>
</gene>
<dbReference type="Proteomes" id="UP001059934">
    <property type="component" value="Chromosome"/>
</dbReference>
<proteinExistence type="predicted"/>
<dbReference type="EMBL" id="CP103416">
    <property type="protein sequence ID" value="UVW35961.1"/>
    <property type="molecule type" value="Genomic_DNA"/>
</dbReference>
<sequence length="175" mass="19600">MDEKFKQLSELGAADFAHINGSLIDHLKGTRDLLSSWSAPPVLQDAGLYHAAYGTAGFEERMVAANQREKIAQIIGPQAEEIVYLYCACDRDYFWPQLGLIEHPKFRNRFTLETYQLKLQAVKDFCELTVANELEIAMASPDFVTQYGSVLLKLFTQMAPLLSPSANRAVTRVLG</sequence>
<evidence type="ECO:0000313" key="2">
    <source>
        <dbReference type="EMBL" id="UVW35961.1"/>
    </source>
</evidence>
<reference evidence="2" key="1">
    <citation type="submission" date="2022-08" db="EMBL/GenBank/DDBJ databases">
        <title>Catabolic pathway analysis in culturable SAR92 clade bacteria reveals their overlooked roles in DMSP degradation in coastal seas.</title>
        <authorList>
            <person name="He X."/>
            <person name="Zhang X."/>
            <person name="Zhang Y."/>
        </authorList>
    </citation>
    <scope>NUCLEOTIDE SEQUENCE</scope>
    <source>
        <strain evidence="2">H455</strain>
    </source>
</reference>
<name>A0ABY5TSC4_9GAMM</name>
<evidence type="ECO:0000259" key="1">
    <source>
        <dbReference type="Pfam" id="PF20680"/>
    </source>
</evidence>
<organism evidence="2 3">
    <name type="scientific">SAR92 clade bacterium H455</name>
    <dbReference type="NCBI Taxonomy" id="2974818"/>
    <lineage>
        <taxon>Bacteria</taxon>
        <taxon>Pseudomonadati</taxon>
        <taxon>Pseudomonadota</taxon>
        <taxon>Gammaproteobacteria</taxon>
        <taxon>Cellvibrionales</taxon>
        <taxon>Porticoccaceae</taxon>
        <taxon>SAR92 clade</taxon>
    </lineage>
</organism>
<evidence type="ECO:0000313" key="3">
    <source>
        <dbReference type="Proteomes" id="UP001059934"/>
    </source>
</evidence>
<protein>
    <recommendedName>
        <fullName evidence="1">DUF6817 domain-containing protein</fullName>
    </recommendedName>
</protein>
<dbReference type="InterPro" id="IPR049202">
    <property type="entry name" value="DUF6817"/>
</dbReference>
<accession>A0ABY5TSC4</accession>
<dbReference type="Pfam" id="PF20680">
    <property type="entry name" value="DUF6817"/>
    <property type="match status" value="1"/>
</dbReference>
<keyword evidence="3" id="KW-1185">Reference proteome</keyword>
<feature type="domain" description="DUF6817" evidence="1">
    <location>
        <begin position="8"/>
        <end position="91"/>
    </location>
</feature>